<dbReference type="Proteomes" id="UP001314170">
    <property type="component" value="Unassembled WGS sequence"/>
</dbReference>
<gene>
    <name evidence="2" type="ORF">DCAF_LOCUS15989</name>
</gene>
<feature type="domain" description="ATPsynthase alpha/beta subunit barrel-sandwich" evidence="1">
    <location>
        <begin position="75"/>
        <end position="108"/>
    </location>
</feature>
<comment type="caution">
    <text evidence="2">The sequence shown here is derived from an EMBL/GenBank/DDBJ whole genome shotgun (WGS) entry which is preliminary data.</text>
</comment>
<evidence type="ECO:0000313" key="3">
    <source>
        <dbReference type="Proteomes" id="UP001314170"/>
    </source>
</evidence>
<evidence type="ECO:0000313" key="2">
    <source>
        <dbReference type="EMBL" id="CAK7340900.1"/>
    </source>
</evidence>
<dbReference type="InterPro" id="IPR031686">
    <property type="entry name" value="ATP-synth_a_Xtn"/>
</dbReference>
<reference evidence="2 3" key="1">
    <citation type="submission" date="2024-01" db="EMBL/GenBank/DDBJ databases">
        <authorList>
            <person name="Waweru B."/>
        </authorList>
    </citation>
    <scope>NUCLEOTIDE SEQUENCE [LARGE SCALE GENOMIC DNA]</scope>
</reference>
<accession>A0AAV1RYH2</accession>
<sequence length="145" mass="17024">MFARILKKLLEKVVSCGFRFGFSKEVGEEEDNQYSTIESDIRDKERQILELGTIEMYEETTGLTVNDPVLWTHKTVFENILTQHHVTLPPDACGKITYIAPSGQYSLKYLHKMESLEEISRVKLVFFKRMKKYVEMEVIELQEIR</sequence>
<dbReference type="Pfam" id="PF16886">
    <property type="entry name" value="ATP-synt_ab_Xtn"/>
    <property type="match status" value="1"/>
</dbReference>
<dbReference type="Gene3D" id="2.40.50.100">
    <property type="match status" value="1"/>
</dbReference>
<dbReference type="AlphaFoldDB" id="A0AAV1RYH2"/>
<organism evidence="2 3">
    <name type="scientific">Dovyalis caffra</name>
    <dbReference type="NCBI Taxonomy" id="77055"/>
    <lineage>
        <taxon>Eukaryota</taxon>
        <taxon>Viridiplantae</taxon>
        <taxon>Streptophyta</taxon>
        <taxon>Embryophyta</taxon>
        <taxon>Tracheophyta</taxon>
        <taxon>Spermatophyta</taxon>
        <taxon>Magnoliopsida</taxon>
        <taxon>eudicotyledons</taxon>
        <taxon>Gunneridae</taxon>
        <taxon>Pentapetalae</taxon>
        <taxon>rosids</taxon>
        <taxon>fabids</taxon>
        <taxon>Malpighiales</taxon>
        <taxon>Salicaceae</taxon>
        <taxon>Flacourtieae</taxon>
        <taxon>Dovyalis</taxon>
    </lineage>
</organism>
<dbReference type="EMBL" id="CAWUPB010001160">
    <property type="protein sequence ID" value="CAK7340900.1"/>
    <property type="molecule type" value="Genomic_DNA"/>
</dbReference>
<proteinExistence type="predicted"/>
<name>A0AAV1RYH2_9ROSI</name>
<evidence type="ECO:0000259" key="1">
    <source>
        <dbReference type="Pfam" id="PF16886"/>
    </source>
</evidence>
<keyword evidence="3" id="KW-1185">Reference proteome</keyword>
<protein>
    <recommendedName>
        <fullName evidence="1">ATPsynthase alpha/beta subunit barrel-sandwich domain-containing protein</fullName>
    </recommendedName>
</protein>